<feature type="compositionally biased region" description="Basic and acidic residues" evidence="2">
    <location>
        <begin position="8"/>
        <end position="55"/>
    </location>
</feature>
<dbReference type="HOGENOM" id="CLU_017331_0_0_1"/>
<dbReference type="Proteomes" id="UP000000305">
    <property type="component" value="Unassembled WGS sequence"/>
</dbReference>
<dbReference type="KEGG" id="dpx:DAPPUDRAFT_112977"/>
<dbReference type="PhylomeDB" id="E9HDN3"/>
<feature type="compositionally biased region" description="Acidic residues" evidence="2">
    <location>
        <begin position="617"/>
        <end position="636"/>
    </location>
</feature>
<feature type="region of interest" description="Disordered" evidence="2">
    <location>
        <begin position="1"/>
        <end position="55"/>
    </location>
</feature>
<feature type="coiled-coil region" evidence="1">
    <location>
        <begin position="66"/>
        <end position="153"/>
    </location>
</feature>
<dbReference type="eggNOG" id="KOG0987">
    <property type="taxonomic scope" value="Eukaryota"/>
</dbReference>
<dbReference type="OrthoDB" id="2361514at2759"/>
<proteinExistence type="predicted"/>
<evidence type="ECO:0000256" key="2">
    <source>
        <dbReference type="SAM" id="MobiDB-lite"/>
    </source>
</evidence>
<organism evidence="3 4">
    <name type="scientific">Daphnia pulex</name>
    <name type="common">Water flea</name>
    <dbReference type="NCBI Taxonomy" id="6669"/>
    <lineage>
        <taxon>Eukaryota</taxon>
        <taxon>Metazoa</taxon>
        <taxon>Ecdysozoa</taxon>
        <taxon>Arthropoda</taxon>
        <taxon>Crustacea</taxon>
        <taxon>Branchiopoda</taxon>
        <taxon>Diplostraca</taxon>
        <taxon>Cladocera</taxon>
        <taxon>Anomopoda</taxon>
        <taxon>Daphniidae</taxon>
        <taxon>Daphnia</taxon>
    </lineage>
</organism>
<dbReference type="PANTHER" id="PTHR45786">
    <property type="entry name" value="DNA BINDING PROTEIN-LIKE"/>
    <property type="match status" value="1"/>
</dbReference>
<evidence type="ECO:0000256" key="1">
    <source>
        <dbReference type="SAM" id="Coils"/>
    </source>
</evidence>
<sequence>MRRIGRLGKKEESKTRRQNKAREDRQAETPDERALRQRLDADRKRVARAGETEAEHEARLLDQRIRQQLLRQEQTEEDNRARLSAEEERTAVLRHEEENRIRLEEEAERQAGLLQVEENRARLQAEAERQTGLLQAEENRARLQAEVERQAALRQQEAASILRAMNQRPSSDRPKVVLANDTVAEHPARQQHQAGKVSFGNIETPEEQRARLQSQALRMRILRQDESEEERLARLRDQALRQKALGCLRNEEIEAEKRARLQDNLVRQEDLRDNESEDSHFSRLQDQSSCQEVEGRVDHPGYMADYKATENREEAAARREENRCRMELRRELEEQREREDEELRARNALDHGEIVPIENEKDEALQDRVHLHDCGDLTKICSECDAKHFAKEMPKDKKFQQCCAKGNVIIPPAKQCPEPLASLLQNRHPKSKHFMKQIRNYNSAHAFAAMGPNYSPPQGRGPYCVLIHEYVRRQAENLPHYTVGMIITCDRRNFDQRRYNCPTVNEIAVVFKSTDGEPPAYRDIRGHLYIPVRGRRFIQIDTKKVMCDPMCYLLLFPNGDDGWHPHMTYTTTRRRERDEEAAMAMIVEEEEEEQIDPLWPNPRVLIRDGMAAADGNDVIDNEPGEEEEPEADEENDDRPPNRNRGSRTRVTHAEFYSSRMSVRGDFNNVLAGGAVTQMYFVDSYVKVEGERLDWLRRN</sequence>
<evidence type="ECO:0008006" key="5">
    <source>
        <dbReference type="Google" id="ProtNLM"/>
    </source>
</evidence>
<feature type="coiled-coil region" evidence="1">
    <location>
        <begin position="303"/>
        <end position="349"/>
    </location>
</feature>
<keyword evidence="4" id="KW-1185">Reference proteome</keyword>
<gene>
    <name evidence="3" type="ORF">DAPPUDRAFT_112977</name>
</gene>
<dbReference type="EMBL" id="GL732624">
    <property type="protein sequence ID" value="EFX70179.1"/>
    <property type="molecule type" value="Genomic_DNA"/>
</dbReference>
<dbReference type="AlphaFoldDB" id="E9HDN3"/>
<feature type="region of interest" description="Disordered" evidence="2">
    <location>
        <begin position="614"/>
        <end position="650"/>
    </location>
</feature>
<feature type="region of interest" description="Disordered" evidence="2">
    <location>
        <begin position="271"/>
        <end position="293"/>
    </location>
</feature>
<dbReference type="InParanoid" id="E9HDN3"/>
<keyword evidence="1" id="KW-0175">Coiled coil</keyword>
<reference evidence="3 4" key="1">
    <citation type="journal article" date="2011" name="Science">
        <title>The ecoresponsive genome of Daphnia pulex.</title>
        <authorList>
            <person name="Colbourne J.K."/>
            <person name="Pfrender M.E."/>
            <person name="Gilbert D."/>
            <person name="Thomas W.K."/>
            <person name="Tucker A."/>
            <person name="Oakley T.H."/>
            <person name="Tokishita S."/>
            <person name="Aerts A."/>
            <person name="Arnold G.J."/>
            <person name="Basu M.K."/>
            <person name="Bauer D.J."/>
            <person name="Caceres C.E."/>
            <person name="Carmel L."/>
            <person name="Casola C."/>
            <person name="Choi J.H."/>
            <person name="Detter J.C."/>
            <person name="Dong Q."/>
            <person name="Dusheyko S."/>
            <person name="Eads B.D."/>
            <person name="Frohlich T."/>
            <person name="Geiler-Samerotte K.A."/>
            <person name="Gerlach D."/>
            <person name="Hatcher P."/>
            <person name="Jogdeo S."/>
            <person name="Krijgsveld J."/>
            <person name="Kriventseva E.V."/>
            <person name="Kultz D."/>
            <person name="Laforsch C."/>
            <person name="Lindquist E."/>
            <person name="Lopez J."/>
            <person name="Manak J.R."/>
            <person name="Muller J."/>
            <person name="Pangilinan J."/>
            <person name="Patwardhan R.P."/>
            <person name="Pitluck S."/>
            <person name="Pritham E.J."/>
            <person name="Rechtsteiner A."/>
            <person name="Rho M."/>
            <person name="Rogozin I.B."/>
            <person name="Sakarya O."/>
            <person name="Salamov A."/>
            <person name="Schaack S."/>
            <person name="Shapiro H."/>
            <person name="Shiga Y."/>
            <person name="Skalitzky C."/>
            <person name="Smith Z."/>
            <person name="Souvorov A."/>
            <person name="Sung W."/>
            <person name="Tang Z."/>
            <person name="Tsuchiya D."/>
            <person name="Tu H."/>
            <person name="Vos H."/>
            <person name="Wang M."/>
            <person name="Wolf Y.I."/>
            <person name="Yamagata H."/>
            <person name="Yamada T."/>
            <person name="Ye Y."/>
            <person name="Shaw J.R."/>
            <person name="Andrews J."/>
            <person name="Crease T.J."/>
            <person name="Tang H."/>
            <person name="Lucas S.M."/>
            <person name="Robertson H.M."/>
            <person name="Bork P."/>
            <person name="Koonin E.V."/>
            <person name="Zdobnov E.M."/>
            <person name="Grigoriev I.V."/>
            <person name="Lynch M."/>
            <person name="Boore J.L."/>
        </authorList>
    </citation>
    <scope>NUCLEOTIDE SEQUENCE [LARGE SCALE GENOMIC DNA]</scope>
</reference>
<dbReference type="OMA" id="CVLIHEY"/>
<dbReference type="PANTHER" id="PTHR45786:SF74">
    <property type="entry name" value="ATP-DEPENDENT DNA HELICASE"/>
    <property type="match status" value="1"/>
</dbReference>
<evidence type="ECO:0000313" key="4">
    <source>
        <dbReference type="Proteomes" id="UP000000305"/>
    </source>
</evidence>
<name>E9HDN3_DAPPU</name>
<protein>
    <recommendedName>
        <fullName evidence="5">Helitron helicase-like domain-containing protein</fullName>
    </recommendedName>
</protein>
<accession>E9HDN3</accession>
<evidence type="ECO:0000313" key="3">
    <source>
        <dbReference type="EMBL" id="EFX70179.1"/>
    </source>
</evidence>
<feature type="compositionally biased region" description="Basic and acidic residues" evidence="2">
    <location>
        <begin position="271"/>
        <end position="283"/>
    </location>
</feature>